<proteinExistence type="predicted"/>
<reference evidence="2" key="1">
    <citation type="submission" date="2018-08" db="EMBL/GenBank/DDBJ databases">
        <title>Identification of Burkholderia cepacia strains that express a Burkholderia pseudomallei-like capsular polysaccharide.</title>
        <authorList>
            <person name="Burtnick M.N."/>
            <person name="Vongsouvath M."/>
            <person name="Newton P."/>
            <person name="Wuthiekanun V."/>
            <person name="Limmathurotsakul D."/>
            <person name="Brett P.J."/>
            <person name="Chantratita N."/>
            <person name="Dance D.A."/>
        </authorList>
    </citation>
    <scope>NUCLEOTIDE SEQUENCE</scope>
    <source>
        <strain evidence="2">SBXCC001</strain>
    </source>
</reference>
<name>A0AAW9D588_BURTH</name>
<sequence length="102" mass="10403">MAAGLTADHARDGRYRAGDSHACACRSVPLPAVGRTIDGISAASAAPQVKAKEAAPARTAALGCLTRPLVRDRPARRNAPRGATGRVASVGRRTRQGCATSA</sequence>
<evidence type="ECO:0000313" key="2">
    <source>
        <dbReference type="EMBL" id="MDW9257149.1"/>
    </source>
</evidence>
<dbReference type="Proteomes" id="UP001272137">
    <property type="component" value="Unassembled WGS sequence"/>
</dbReference>
<evidence type="ECO:0000256" key="1">
    <source>
        <dbReference type="SAM" id="MobiDB-lite"/>
    </source>
</evidence>
<organism evidence="2 3">
    <name type="scientific">Burkholderia thailandensis</name>
    <dbReference type="NCBI Taxonomy" id="57975"/>
    <lineage>
        <taxon>Bacteria</taxon>
        <taxon>Pseudomonadati</taxon>
        <taxon>Pseudomonadota</taxon>
        <taxon>Betaproteobacteria</taxon>
        <taxon>Burkholderiales</taxon>
        <taxon>Burkholderiaceae</taxon>
        <taxon>Burkholderia</taxon>
        <taxon>pseudomallei group</taxon>
    </lineage>
</organism>
<dbReference type="EMBL" id="QXCT01000002">
    <property type="protein sequence ID" value="MDW9257149.1"/>
    <property type="molecule type" value="Genomic_DNA"/>
</dbReference>
<dbReference type="AlphaFoldDB" id="A0AAW9D588"/>
<gene>
    <name evidence="2" type="ORF">C7S16_1776</name>
</gene>
<accession>A0AAW9D588</accession>
<feature type="region of interest" description="Disordered" evidence="1">
    <location>
        <begin position="71"/>
        <end position="102"/>
    </location>
</feature>
<evidence type="ECO:0000313" key="3">
    <source>
        <dbReference type="Proteomes" id="UP001272137"/>
    </source>
</evidence>
<protein>
    <submittedName>
        <fullName evidence="2">Uncharacterized protein</fullName>
    </submittedName>
</protein>
<comment type="caution">
    <text evidence="2">The sequence shown here is derived from an EMBL/GenBank/DDBJ whole genome shotgun (WGS) entry which is preliminary data.</text>
</comment>